<feature type="compositionally biased region" description="Polar residues" evidence="1">
    <location>
        <begin position="4104"/>
        <end position="4115"/>
    </location>
</feature>
<dbReference type="Proteomes" id="UP001292094">
    <property type="component" value="Unassembled WGS sequence"/>
</dbReference>
<dbReference type="NCBIfam" id="NF047352">
    <property type="entry name" value="P_loop_sacsin"/>
    <property type="match status" value="3"/>
</dbReference>
<gene>
    <name evidence="3" type="ORF">Pmani_019110</name>
</gene>
<dbReference type="Gene3D" id="1.20.120.330">
    <property type="entry name" value="Nucleotidyltransferases domain 2"/>
    <property type="match status" value="1"/>
</dbReference>
<dbReference type="InterPro" id="IPR036890">
    <property type="entry name" value="HATPase_C_sf"/>
</dbReference>
<dbReference type="CDD" id="cd06257">
    <property type="entry name" value="DnaJ"/>
    <property type="match status" value="1"/>
</dbReference>
<accession>A0AAE1U494</accession>
<feature type="region of interest" description="Disordered" evidence="1">
    <location>
        <begin position="4096"/>
        <end position="4160"/>
    </location>
</feature>
<proteinExistence type="predicted"/>
<dbReference type="InterPro" id="IPR036869">
    <property type="entry name" value="J_dom_sf"/>
</dbReference>
<organism evidence="3 4">
    <name type="scientific">Petrolisthes manimaculis</name>
    <dbReference type="NCBI Taxonomy" id="1843537"/>
    <lineage>
        <taxon>Eukaryota</taxon>
        <taxon>Metazoa</taxon>
        <taxon>Ecdysozoa</taxon>
        <taxon>Arthropoda</taxon>
        <taxon>Crustacea</taxon>
        <taxon>Multicrustacea</taxon>
        <taxon>Malacostraca</taxon>
        <taxon>Eumalacostraca</taxon>
        <taxon>Eucarida</taxon>
        <taxon>Decapoda</taxon>
        <taxon>Pleocyemata</taxon>
        <taxon>Anomura</taxon>
        <taxon>Galatheoidea</taxon>
        <taxon>Porcellanidae</taxon>
        <taxon>Petrolisthes</taxon>
    </lineage>
</organism>
<dbReference type="PANTHER" id="PTHR46919">
    <property type="entry name" value="ZINC FINGER, C3HC4 TYPE (RING FINGER) FAMILY PROTEIN"/>
    <property type="match status" value="1"/>
</dbReference>
<dbReference type="Gene3D" id="1.10.287.110">
    <property type="entry name" value="DnaJ domain"/>
    <property type="match status" value="1"/>
</dbReference>
<sequence>MAEAEDVFGYADIEVPTVVGLLKNILSQYPDNGQIIKELVQNAEDAGASKVDVVHDTRSLEFPEAHQDVQRFIRGPALCLYNDAVFSEEDWNGIRKLSDSIKKDDPLRVGQFGLGFKSVFHITDYITIISGSKLLFMDPSERVLFMDHGKPPVNRMCRFVSLSDLGKVFPEAFALQLWGTYLTSQHILTGTFPATLFWFPLRQQPSQLSSTVYTMDSVRQLFDSFSVEAPICLTFLRALEQVTLQRVERDPKTPVLVHQVGYHNDGVLDVRQKRKNLRQILHQCEGRPSTSVTSQYQVTIHNTKDGQVNKQTMLVLHYLPGQQDKYCIKYKGNEPHRYIPLVGVAVPTQPIATPEVQGSLFTFLPLPLDPANATGLPVQVNAYFTLDQNRRHVKWRTHESSKEPDVIWNEELVSEVVLEAYHKLLLYVHGQTVQGIYQPQMWYSVLPHLGTTTARWHQLATQLWRKILSLPILHSQTHGFLTTQNVITDVSLHNYSNQVNTCIKKVLQCYRKPLVTLPSHVTISLDRLNCTPPTVTPELIRECLRSGGGQVKCVCDTITLLEYITSDQHYHNQLNGLQLLPLNDGSWSSYSNSSNPIYICTSNEAAALWGLQSYILQLDLPSVLRSRLDKVALLGTTQLVQFNATQHGLHLLTDSVNRVQRERHLSGLQLQDWLQQVWSLLQQMDLNTITHLPLLPSCPSPTSSTNLLSLSSPIIVQNLQCPLPNSTIQTLQLLDIKVVTQLPHYVRHHQLHPYLYSSDGSGVNKALSKMISISTIQNIVASFNDRSSNVEHEALINAIDLNTLQPDVKIFLAKLNIFISVGECGNTKNDCVKRVMYIIPRDLVDFPVHFPVAILKHQTTRHQQLAITLGAELLSKEKLCLLALSSSNTYSESEISKLALYILSDNNLMTNISICQWLKTLRFVSDVNGVLHLPGELYDPRDGDIDALIDEDLTPGSHRFHQYLPALVKLGLKKIIDLPQHLLIQVITHVQSPSINTEEKTRKSLALLRVLEQRQDFKAVCMAVRDVAFVYGVTVKPSDYPVHLGWETKPHLLTPTSLKSYSKYKDVLGSVIQLVDCLHLPKVANGFNWNMDPDTSKFCDHFRNMITAYQYSTQGCFEMSKKIYKYLSKIIKSSDDHNLECLSDLPCVFTEYGYKFSHQVFLQPAVDDVKLLPYIYPLPYELREWNDLFEFLGCFVNQSKDLYLKFIKDVQDYHNTDAEGNVHQDRKMVVSVLEKLDKFVNDIPPSELLLPVENDDDALELVKKELCSYSDQHCNWLTSDDLEVRIVHKCISFKLAQSLGVKQLSQHLLLGGESMMEWGQNEPLTTSLNNLLRQYRDGVAIMKELVQNADDAGATTVSFLYDERQNEDARTRLLSPQLEQWQGPALWAYNDATFTEDDFKNLRKLGGGTKELQSTKIGKFGFGFCSVYNLTDVPSFVSGSSYVIFDPHLEYLGHENKTPGLRYSFEKEKTSRLLSKLHGQFKPFNEMFDCAFQDTKEYDGTLFRFPLRTPLQASKSQICKISYGRTDMMQLLHMFWKVAGQILLFAQNVKEIKVFHLASNASTPTEMKLLFESSSVPLNEPLMNKVKKSPLKKVNSLFREHSGFQWNGKVYQDTTIVNINVKSFPEGKDICDNKVGSESVTWITSWHSGKGRLCRLAEKLSGKALPLGAVSTPVCQDSSGWKPVCLKDLPSGFYKESHMHCFLPLPVKTSLPIQVNGYFEIASDRTALLSQTSDDRQNLSWNSILIEDAISSAYLTLLQKLISLGQNTEVPYYTLWPLATDGNNDLITTLITSFYHLLVEEKWQIFYSNDGWHPLIHCLFLEDNFYQKQIGKVAFEYMENILASSNKQHLIELPTKIQAGFQNDLLSKFCISQYSFYTNYFIPTISNDIVSSEMRDDLTLHMIDHVDACVKSLQGIASIPTHPYGKLRDPRDLIYPQGQVAKMYSESDERFPQDKFTQTSDRCRVLLNLGMKSKTVSAEWVKERACNVVQSVCSQCALHRSREILYYMAMQDEEEQNTIASKIQTLPFLPVMNKPLNWQYAWKGDEHMSKQSKLCSSHTTSHMEETVTFTNPSDLYSSHFKELVGSTELILRPIQSRNRHKVQESVLNKVGVTVDYLPLESVIEQLVVFSNAPPLDKIHARCHAIYEYLEEVLKCQPTSASELHNFQNKNILLTKKHGFVEPSLCALSSEHDCAPDLFSASIEGLDKYKLLMTALDITTNFSFSVVEKKILSKKEAWGEEKLSDEAVSQVSKLVDELYKVSFTTLDNNKVQMSSQSLHLPDTRGYLQPVNKLCFDDGSKLSSGNLLCMHHNFKVSKDMLKWLGIVSKTQKRLEGSSHRMHFGQNEPLTTRLRNILQDYPYDSGIMKELLQNADDAGATEVAFIIDLRHLPTDTLFDKKYAPLQGPSLSVYNNKGFTANDLKSIQDLGNSTKKEDPTSTGQYGIGFNAVYHLTDAPSFLTKGPDVPEGSTICMFDPHCRYDPSATVEAPGVRFTNLDELRKDHPDSFMGYLETKFLQTEGTVFRLPLRSSADSDISKNVVAESDLRKLVQEFQSEMSKCMLFLRSVRKASVVRIDETGKWHEDYSVKSKVSKQVNVLSSILCRKKQSNNTNENLYAPEMVRDSYKMQITDSTEETSNWIIVQQVGAHNKESVPDIVKEAFHLGSLRLLPHASVALLLNTNIQNIKSLFTTSCYLPLPAASGLPFSVNGHFALSSSRRDLWSGTGDCKALWNQWLMKEVLVPAAVHALDYCRLNIFQNTSNYLNEFDYRSMIYSFQKRLPEMNDMKSAKWKCFTKWFYEHVKDNGIPFFDVFIPERDKVQENSQGFRGPMYSTTTPDQPLNGHLQWHPLTEPASEFPVYFLHHIFNKPNVLNTLKRLGMKISSDVMCCKLESADPEYQYQKLTPTSALNFLTSWNQSFPDNCKPQLEKVVEKTPFLKAKNVLDLFQYISHELTESSSVVNLPLLLTNDNVLRPFTNSKPVFISKYCSLLPNLGGEFVNRNMVIEIEQHVNIFKEACVVKPFTTEDLRDHLPSVLDSSHQSDNAMIKLTDLGNTIPNKLWLKNVWSFVTNNCLFKFSRQEPTTTGSSVKVNWEASKEYILQTLGDWALYPVTVAGITYLVSINNAWRSLDMCGFDTNSPFRVLPIPKPCPYYQDKDIIPAELKLSATKNEPPAVLEVVYFHKNEISDYITKNQQNQSSLGVGDILEYLGRHCSKHSLCKEKISQLQIFINASGQHCSIFGRHIIIPMSVDLAYMNQIALENGYVILKQPSSTYIECLYKYIHPKYLSQDLDIYSEFILPNLEYLEEPQRMSYLETLKAKLTPLYHDSKNKQPEVVSVLRNTRFIQQNGRLQTANNFYDPSNLVFSVMKVANLPQKWNYSWNYFLRMAGMIYEVTPNKYLEFARSLEASDPDVKAKSEVLIQHLETCYSDMKSVTSDIEDIEFLVPYNIDNCLNVDSILPCFKTTSGLVSISQCVHSKYQYVVWSTVGILPEYAANGTLLTQLNISGTPPEDKVLQHITNFCDVCSRAKCNVNEEVMESIYEYLMTQSNICDNLKQKDVPVVHIPKHRVFVSASQVMENLEDEILPYLYKAPTRYGKYYDVFKMMGMNNQANCDTYAQVLTRIYQCNMQQELHPEEMHRMIMALNGMLKCNLSLQKLTVDALYLPTQNLTLRKSTEMFVADNDNLLRAVRSQLKEPLFLGFDALKINWDNGDFVKRLPERLRPKFVSQIVQENLVIDGVQETFSPMVGQLQESLGSPAFETGILRVINHFKVKESVGMSSEEQQVIKTKLTQVVVKELKEIKVILKYCDNEVGTKRRRYHLQQKDNNNTLYITQDINSNTLQQALSSMYSNLLNFKTIEEHKCLNIIFGCIMKPHDIHKQLDEHDIMESGTQDFHCKFYSTDVGSYLDERFLHLLDNSFGDFNDGEIVCMKKYVLEDYSDEKREDESEEDNTFVIVKVLRLVEESCVCKMINIYEVSRGSQDPTLPVKAYRLYRFVRPVSNTVVPFTGTPEETEQERTSKVTKETEQERTSTMTEEELRKQIRKQVIEIWQVENEKDRKSLLRRLMFQWHPDKNPDREEMCTRLFQYIRSLVGRLERGETIPEEDTDSNSAPGPSQTYDHTFRPPPPQYTNPRRTFGGSSERFASRPGGRSQGRRRMGDQRESRKWWSHAGHDLEVADRHLAGIPPCYTIYFCLQAAGKFLKACLYQVDRDTATTIDNIDSLTNLCHLLNLPHTLEQLVNEVMARVGGNNGNGLRFPADLLVGCPCDRYSSQDATFVLEKVNSLKELLVPDFYN</sequence>
<dbReference type="SUPFAM" id="SSF55874">
    <property type="entry name" value="ATPase domain of HSP90 chaperone/DNA topoisomerase II/histidine kinase"/>
    <property type="match status" value="3"/>
</dbReference>
<reference evidence="3" key="1">
    <citation type="submission" date="2023-11" db="EMBL/GenBank/DDBJ databases">
        <title>Genome assemblies of two species of porcelain crab, Petrolisthes cinctipes and Petrolisthes manimaculis (Anomura: Porcellanidae).</title>
        <authorList>
            <person name="Angst P."/>
        </authorList>
    </citation>
    <scope>NUCLEOTIDE SEQUENCE</scope>
    <source>
        <strain evidence="3">PB745_02</strain>
        <tissue evidence="3">Gill</tissue>
    </source>
</reference>
<feature type="domain" description="Sacsin/Nov" evidence="2">
    <location>
        <begin position="20"/>
        <end position="255"/>
    </location>
</feature>
<feature type="domain" description="Sacsin/Nov" evidence="2">
    <location>
        <begin position="2345"/>
        <end position="2578"/>
    </location>
</feature>
<dbReference type="Pfam" id="PF25794">
    <property type="entry name" value="SACS"/>
    <property type="match status" value="3"/>
</dbReference>
<evidence type="ECO:0000259" key="2">
    <source>
        <dbReference type="Pfam" id="PF25794"/>
    </source>
</evidence>
<comment type="caution">
    <text evidence="3">The sequence shown here is derived from an EMBL/GenBank/DDBJ whole genome shotgun (WGS) entry which is preliminary data.</text>
</comment>
<evidence type="ECO:0000313" key="4">
    <source>
        <dbReference type="Proteomes" id="UP001292094"/>
    </source>
</evidence>
<dbReference type="InterPro" id="IPR058210">
    <property type="entry name" value="SACS/Nov_dom"/>
</dbReference>
<dbReference type="InterPro" id="IPR001623">
    <property type="entry name" value="DnaJ_domain"/>
</dbReference>
<feature type="compositionally biased region" description="Basic and acidic residues" evidence="1">
    <location>
        <begin position="4011"/>
        <end position="4025"/>
    </location>
</feature>
<evidence type="ECO:0000256" key="1">
    <source>
        <dbReference type="SAM" id="MobiDB-lite"/>
    </source>
</evidence>
<dbReference type="PANTHER" id="PTHR46919:SF2">
    <property type="entry name" value="SACSIN"/>
    <property type="match status" value="1"/>
</dbReference>
<dbReference type="SUPFAM" id="SSF81593">
    <property type="entry name" value="Nucleotidyltransferase substrate binding subunit/domain"/>
    <property type="match status" value="1"/>
</dbReference>
<protein>
    <recommendedName>
        <fullName evidence="2">Sacsin/Nov domain-containing protein</fullName>
    </recommendedName>
</protein>
<dbReference type="EMBL" id="JAWZYT010001776">
    <property type="protein sequence ID" value="KAK4309242.1"/>
    <property type="molecule type" value="Genomic_DNA"/>
</dbReference>
<feature type="region of interest" description="Disordered" evidence="1">
    <location>
        <begin position="4002"/>
        <end position="4033"/>
    </location>
</feature>
<evidence type="ECO:0000313" key="3">
    <source>
        <dbReference type="EMBL" id="KAK4309242.1"/>
    </source>
</evidence>
<dbReference type="Gene3D" id="3.30.565.10">
    <property type="entry name" value="Histidine kinase-like ATPase, C-terminal domain"/>
    <property type="match status" value="2"/>
</dbReference>
<feature type="domain" description="Sacsin/Nov" evidence="2">
    <location>
        <begin position="1322"/>
        <end position="1566"/>
    </location>
</feature>
<keyword evidence="4" id="KW-1185">Reference proteome</keyword>
<name>A0AAE1U494_9EUCA</name>